<sequence length="49" mass="5650">MHKHPSLRASFVPPNTGIFSHKHDKLLWEDGPRSLLPELSRDRINCSTK</sequence>
<proteinExistence type="predicted"/>
<protein>
    <submittedName>
        <fullName evidence="1">Uncharacterized protein</fullName>
    </submittedName>
</protein>
<accession>A0A0E9WFH8</accession>
<name>A0A0E9WFH8_ANGAN</name>
<evidence type="ECO:0000313" key="1">
    <source>
        <dbReference type="EMBL" id="JAH88223.1"/>
    </source>
</evidence>
<reference evidence="1" key="1">
    <citation type="submission" date="2014-11" db="EMBL/GenBank/DDBJ databases">
        <authorList>
            <person name="Amaro Gonzalez C."/>
        </authorList>
    </citation>
    <scope>NUCLEOTIDE SEQUENCE</scope>
</reference>
<dbReference type="EMBL" id="GBXM01020354">
    <property type="protein sequence ID" value="JAH88223.1"/>
    <property type="molecule type" value="Transcribed_RNA"/>
</dbReference>
<reference evidence="1" key="2">
    <citation type="journal article" date="2015" name="Fish Shellfish Immunol.">
        <title>Early steps in the European eel (Anguilla anguilla)-Vibrio vulnificus interaction in the gills: Role of the RtxA13 toxin.</title>
        <authorList>
            <person name="Callol A."/>
            <person name="Pajuelo D."/>
            <person name="Ebbesson L."/>
            <person name="Teles M."/>
            <person name="MacKenzie S."/>
            <person name="Amaro C."/>
        </authorList>
    </citation>
    <scope>NUCLEOTIDE SEQUENCE</scope>
</reference>
<dbReference type="AlphaFoldDB" id="A0A0E9WFH8"/>
<organism evidence="1">
    <name type="scientific">Anguilla anguilla</name>
    <name type="common">European freshwater eel</name>
    <name type="synonym">Muraena anguilla</name>
    <dbReference type="NCBI Taxonomy" id="7936"/>
    <lineage>
        <taxon>Eukaryota</taxon>
        <taxon>Metazoa</taxon>
        <taxon>Chordata</taxon>
        <taxon>Craniata</taxon>
        <taxon>Vertebrata</taxon>
        <taxon>Euteleostomi</taxon>
        <taxon>Actinopterygii</taxon>
        <taxon>Neopterygii</taxon>
        <taxon>Teleostei</taxon>
        <taxon>Anguilliformes</taxon>
        <taxon>Anguillidae</taxon>
        <taxon>Anguilla</taxon>
    </lineage>
</organism>